<comment type="caution">
    <text evidence="2">The sequence shown here is derived from an EMBL/GenBank/DDBJ whole genome shotgun (WGS) entry which is preliminary data.</text>
</comment>
<proteinExistence type="predicted"/>
<dbReference type="PANTHER" id="PTHR28052">
    <property type="entry name" value="UPF0545 PROTEIN C22ORF39"/>
    <property type="match status" value="1"/>
</dbReference>
<dbReference type="EMBL" id="JAUUTY010000005">
    <property type="protein sequence ID" value="KAK1631124.1"/>
    <property type="molecule type" value="Genomic_DNA"/>
</dbReference>
<reference evidence="2" key="1">
    <citation type="submission" date="2023-07" db="EMBL/GenBank/DDBJ databases">
        <title>A chromosome-level genome assembly of Lolium multiflorum.</title>
        <authorList>
            <person name="Chen Y."/>
            <person name="Copetti D."/>
            <person name="Kolliker R."/>
            <person name="Studer B."/>
        </authorList>
    </citation>
    <scope>NUCLEOTIDE SEQUENCE</scope>
    <source>
        <strain evidence="2">02402/16</strain>
        <tissue evidence="2">Leaf</tissue>
    </source>
</reference>
<dbReference type="Pfam" id="PF11326">
    <property type="entry name" value="PANTS-like"/>
    <property type="match status" value="1"/>
</dbReference>
<dbReference type="AlphaFoldDB" id="A0AAD8RUQ5"/>
<evidence type="ECO:0000256" key="1">
    <source>
        <dbReference type="SAM" id="MobiDB-lite"/>
    </source>
</evidence>
<evidence type="ECO:0000313" key="2">
    <source>
        <dbReference type="EMBL" id="KAK1631124.1"/>
    </source>
</evidence>
<protein>
    <submittedName>
        <fullName evidence="2">Uncharacterized protein</fullName>
    </submittedName>
</protein>
<accession>A0AAD8RUQ5</accession>
<dbReference type="PANTHER" id="PTHR28052:SF1">
    <property type="entry name" value="UPF0545 PROTEIN C22ORF39"/>
    <property type="match status" value="1"/>
</dbReference>
<gene>
    <name evidence="2" type="ORF">QYE76_005439</name>
</gene>
<dbReference type="Proteomes" id="UP001231189">
    <property type="component" value="Unassembled WGS sequence"/>
</dbReference>
<dbReference type="InterPro" id="IPR021475">
    <property type="entry name" value="Pants/Emi1-like"/>
</dbReference>
<name>A0AAD8RUQ5_LOLMU</name>
<keyword evidence="3" id="KW-1185">Reference proteome</keyword>
<feature type="region of interest" description="Disordered" evidence="1">
    <location>
        <begin position="1"/>
        <end position="78"/>
    </location>
</feature>
<sequence>MDPGEKPETTSAGGGGGGVTSMEPVEKKLETVNAVASGGVISKEPEEKPETIGAGGGVTSAEPVEKPPTASAGAGTGVGPPPPRLDCIKCFDALWFCYSPFHQMQYYYRYGDFDNCFGKWGDLVDCLSLKTKRRAEVEEILVAREKAKPHIWTFRTVDEARENWWRMYRHQVMMSKPSDSSAPPPESGGIS</sequence>
<organism evidence="2 3">
    <name type="scientific">Lolium multiflorum</name>
    <name type="common">Italian ryegrass</name>
    <name type="synonym">Lolium perenne subsp. multiflorum</name>
    <dbReference type="NCBI Taxonomy" id="4521"/>
    <lineage>
        <taxon>Eukaryota</taxon>
        <taxon>Viridiplantae</taxon>
        <taxon>Streptophyta</taxon>
        <taxon>Embryophyta</taxon>
        <taxon>Tracheophyta</taxon>
        <taxon>Spermatophyta</taxon>
        <taxon>Magnoliopsida</taxon>
        <taxon>Liliopsida</taxon>
        <taxon>Poales</taxon>
        <taxon>Poaceae</taxon>
        <taxon>BOP clade</taxon>
        <taxon>Pooideae</taxon>
        <taxon>Poodae</taxon>
        <taxon>Poeae</taxon>
        <taxon>Poeae Chloroplast Group 2 (Poeae type)</taxon>
        <taxon>Loliodinae</taxon>
        <taxon>Loliinae</taxon>
        <taxon>Lolium</taxon>
    </lineage>
</organism>
<evidence type="ECO:0000313" key="3">
    <source>
        <dbReference type="Proteomes" id="UP001231189"/>
    </source>
</evidence>